<dbReference type="RefSeq" id="WP_206562256.1">
    <property type="nucleotide sequence ID" value="NZ_JAFKCZ010000019.1"/>
</dbReference>
<dbReference type="AlphaFoldDB" id="A0A939DJ69"/>
<dbReference type="Pfam" id="PF20514">
    <property type="entry name" value="WHD_ROXA"/>
    <property type="match status" value="1"/>
</dbReference>
<name>A0A939DJ69_9GAMM</name>
<dbReference type="SMART" id="SM00558">
    <property type="entry name" value="JmjC"/>
    <property type="match status" value="1"/>
</dbReference>
<protein>
    <submittedName>
        <fullName evidence="7">Cupin domain-containing protein</fullName>
    </submittedName>
</protein>
<dbReference type="PANTHER" id="PTHR13096:SF8">
    <property type="entry name" value="RIBOSOMAL OXYGENASE 1"/>
    <property type="match status" value="1"/>
</dbReference>
<reference evidence="7" key="1">
    <citation type="submission" date="2021-02" db="EMBL/GenBank/DDBJ databases">
        <title>PHA producing bacteria isolated from coastal sediment in Guangdong, Shenzhen.</title>
        <authorList>
            <person name="Zheng W."/>
            <person name="Yu S."/>
            <person name="Huang Y."/>
        </authorList>
    </citation>
    <scope>NUCLEOTIDE SEQUENCE</scope>
    <source>
        <strain evidence="7">TN14-10</strain>
    </source>
</reference>
<dbReference type="Pfam" id="PF08007">
    <property type="entry name" value="JmjC_2"/>
    <property type="match status" value="1"/>
</dbReference>
<comment type="cofactor">
    <cofactor evidence="1">
        <name>Fe(2+)</name>
        <dbReference type="ChEBI" id="CHEBI:29033"/>
    </cofactor>
</comment>
<keyword evidence="8" id="KW-1185">Reference proteome</keyword>
<gene>
    <name evidence="7" type="ORF">JYP50_19555</name>
</gene>
<proteinExistence type="predicted"/>
<dbReference type="EMBL" id="JAFKCZ010000019">
    <property type="protein sequence ID" value="MBN7798806.1"/>
    <property type="molecule type" value="Genomic_DNA"/>
</dbReference>
<comment type="caution">
    <text evidence="7">The sequence shown here is derived from an EMBL/GenBank/DDBJ whole genome shotgun (WGS) entry which is preliminary data.</text>
</comment>
<accession>A0A939DJ69</accession>
<dbReference type="GO" id="GO:0046872">
    <property type="term" value="F:metal ion binding"/>
    <property type="evidence" value="ECO:0007669"/>
    <property type="project" value="UniProtKB-KW"/>
</dbReference>
<dbReference type="SUPFAM" id="SSF51197">
    <property type="entry name" value="Clavaminate synthase-like"/>
    <property type="match status" value="1"/>
</dbReference>
<evidence type="ECO:0000256" key="1">
    <source>
        <dbReference type="ARBA" id="ARBA00001954"/>
    </source>
</evidence>
<dbReference type="InterPro" id="IPR046799">
    <property type="entry name" value="ROXA-like_wH"/>
</dbReference>
<evidence type="ECO:0000313" key="8">
    <source>
        <dbReference type="Proteomes" id="UP000664303"/>
    </source>
</evidence>
<dbReference type="PANTHER" id="PTHR13096">
    <property type="entry name" value="MINA53 MYC INDUCED NUCLEAR ANTIGEN"/>
    <property type="match status" value="1"/>
</dbReference>
<dbReference type="InterPro" id="IPR003347">
    <property type="entry name" value="JmjC_dom"/>
</dbReference>
<feature type="domain" description="JmjC" evidence="6">
    <location>
        <begin position="90"/>
        <end position="218"/>
    </location>
</feature>
<keyword evidence="4" id="KW-0560">Oxidoreductase</keyword>
<evidence type="ECO:0000313" key="7">
    <source>
        <dbReference type="EMBL" id="MBN7798806.1"/>
    </source>
</evidence>
<evidence type="ECO:0000256" key="5">
    <source>
        <dbReference type="ARBA" id="ARBA00023004"/>
    </source>
</evidence>
<dbReference type="GO" id="GO:0016706">
    <property type="term" value="F:2-oxoglutarate-dependent dioxygenase activity"/>
    <property type="evidence" value="ECO:0007669"/>
    <property type="project" value="TreeGrafter"/>
</dbReference>
<dbReference type="Gene3D" id="3.40.366.30">
    <property type="entry name" value="50S ribosomal protein L16 arginine hydroxylase, Chain A, Domain 2"/>
    <property type="match status" value="1"/>
</dbReference>
<organism evidence="7 8">
    <name type="scientific">Parahaliea mediterranea</name>
    <dbReference type="NCBI Taxonomy" id="651086"/>
    <lineage>
        <taxon>Bacteria</taxon>
        <taxon>Pseudomonadati</taxon>
        <taxon>Pseudomonadota</taxon>
        <taxon>Gammaproteobacteria</taxon>
        <taxon>Cellvibrionales</taxon>
        <taxon>Halieaceae</taxon>
        <taxon>Parahaliea</taxon>
    </lineage>
</organism>
<dbReference type="PROSITE" id="PS51184">
    <property type="entry name" value="JMJC"/>
    <property type="match status" value="1"/>
</dbReference>
<evidence type="ECO:0000256" key="2">
    <source>
        <dbReference type="ARBA" id="ARBA00022723"/>
    </source>
</evidence>
<dbReference type="Gene3D" id="2.60.120.650">
    <property type="entry name" value="Cupin"/>
    <property type="match status" value="1"/>
</dbReference>
<evidence type="ECO:0000259" key="6">
    <source>
        <dbReference type="PROSITE" id="PS51184"/>
    </source>
</evidence>
<evidence type="ECO:0000256" key="4">
    <source>
        <dbReference type="ARBA" id="ARBA00023002"/>
    </source>
</evidence>
<evidence type="ECO:0000256" key="3">
    <source>
        <dbReference type="ARBA" id="ARBA00022964"/>
    </source>
</evidence>
<sequence>MPLPIDIGDFLARHWQREPLLIRDALPGFSPPLSANELAGLALEAEVESRIVEEDKGKWRVSHGPFTEADFQRPPPWSLLVQAVDDYVPEVADLRRLVDFIPDWRADDVMVSYATDGGSVGPHFDHYDVFLLQGEGQRHWRLGQHCDGQSPLIPGTELRILDKFEQTRDYLLNPGDILYVPPGVAHWGVARGECTTFSIGFRAPRRGEMLARLADAALEHNDPDHFFSDPGRAPATRPGELSTADLALARVQALALLESTASPRWFGELVTEPRYPAEGEDASAETIEALLHGEGELHRTPGARIAWLEQGGRLYVFANGASYETETTCRPQIIALCNNGHLTVPAPDGNRAALANLLQFLLESGGVHVE</sequence>
<keyword evidence="2" id="KW-0479">Metal-binding</keyword>
<dbReference type="Proteomes" id="UP000664303">
    <property type="component" value="Unassembled WGS sequence"/>
</dbReference>
<dbReference type="InterPro" id="IPR039994">
    <property type="entry name" value="NO66-like"/>
</dbReference>
<keyword evidence="5" id="KW-0408">Iron</keyword>
<keyword evidence="3" id="KW-0223">Dioxygenase</keyword>